<comment type="caution">
    <text evidence="2">The sequence shown here is derived from an EMBL/GenBank/DDBJ whole genome shotgun (WGS) entry which is preliminary data.</text>
</comment>
<evidence type="ECO:0000256" key="1">
    <source>
        <dbReference type="SAM" id="MobiDB-lite"/>
    </source>
</evidence>
<reference evidence="2" key="1">
    <citation type="submission" date="2021-07" db="EMBL/GenBank/DDBJ databases">
        <title>Shinella sp. nov., a novel member of the genus Shinella from water.</title>
        <authorList>
            <person name="Deng Y."/>
        </authorList>
    </citation>
    <scope>NUCLEOTIDE SEQUENCE</scope>
    <source>
        <strain evidence="2">CPCC 100929</strain>
    </source>
</reference>
<evidence type="ECO:0000313" key="3">
    <source>
        <dbReference type="Proteomes" id="UP000996601"/>
    </source>
</evidence>
<feature type="compositionally biased region" description="Basic and acidic residues" evidence="1">
    <location>
        <begin position="41"/>
        <end position="53"/>
    </location>
</feature>
<dbReference type="EMBL" id="WHSB02000004">
    <property type="protein sequence ID" value="MCQ4630936.1"/>
    <property type="molecule type" value="Genomic_DNA"/>
</dbReference>
<sequence>MSGAQASNTFLLRTMLRQHIEIRELKRRLLNMVREGKVIEHHPDDPKKLKADLGPEGSPVPSPWLEFSERAGAVKSISRPSIGERVTVISPDGELGQASRVILGGFSDQNAHPEQAADGELIQTIGGAVLRFHSGGLDIKGRLHVDGDVRAEGGAFEHEGVNVGNNHIHTGDDMDGLTGPPQS</sequence>
<evidence type="ECO:0000313" key="2">
    <source>
        <dbReference type="EMBL" id="MCQ4630936.1"/>
    </source>
</evidence>
<dbReference type="Gene3D" id="2.40.50.230">
    <property type="entry name" value="Gp5 N-terminal domain"/>
    <property type="match status" value="1"/>
</dbReference>
<dbReference type="Proteomes" id="UP000996601">
    <property type="component" value="Unassembled WGS sequence"/>
</dbReference>
<feature type="region of interest" description="Disordered" evidence="1">
    <location>
        <begin position="157"/>
        <end position="183"/>
    </location>
</feature>
<organism evidence="2 3">
    <name type="scientific">Shinella lacus</name>
    <dbReference type="NCBI Taxonomy" id="2654216"/>
    <lineage>
        <taxon>Bacteria</taxon>
        <taxon>Pseudomonadati</taxon>
        <taxon>Pseudomonadota</taxon>
        <taxon>Alphaproteobacteria</taxon>
        <taxon>Hyphomicrobiales</taxon>
        <taxon>Rhizobiaceae</taxon>
        <taxon>Shinella</taxon>
    </lineage>
</organism>
<gene>
    <name evidence="2" type="ORF">GB927_012860</name>
</gene>
<keyword evidence="3" id="KW-1185">Reference proteome</keyword>
<feature type="region of interest" description="Disordered" evidence="1">
    <location>
        <begin position="41"/>
        <end position="62"/>
    </location>
</feature>
<name>A0ABT1R6Y1_9HYPH</name>
<proteinExistence type="predicted"/>
<dbReference type="RefSeq" id="WP_256117792.1">
    <property type="nucleotide sequence ID" value="NZ_WHSB02000004.1"/>
</dbReference>
<dbReference type="InterPro" id="IPR037026">
    <property type="entry name" value="Vgr_OB-fold_dom_sf"/>
</dbReference>
<protein>
    <submittedName>
        <fullName evidence="2">Phage baseplate assembly protein V</fullName>
    </submittedName>
</protein>
<accession>A0ABT1R6Y1</accession>